<proteinExistence type="predicted"/>
<organism evidence="1 2">
    <name type="scientific">Adineta ricciae</name>
    <name type="common">Rotifer</name>
    <dbReference type="NCBI Taxonomy" id="249248"/>
    <lineage>
        <taxon>Eukaryota</taxon>
        <taxon>Metazoa</taxon>
        <taxon>Spiralia</taxon>
        <taxon>Gnathifera</taxon>
        <taxon>Rotifera</taxon>
        <taxon>Eurotatoria</taxon>
        <taxon>Bdelloidea</taxon>
        <taxon>Adinetida</taxon>
        <taxon>Adinetidae</taxon>
        <taxon>Adineta</taxon>
    </lineage>
</organism>
<dbReference type="EMBL" id="CAJNOR010012259">
    <property type="protein sequence ID" value="CAF1666605.1"/>
    <property type="molecule type" value="Genomic_DNA"/>
</dbReference>
<evidence type="ECO:0000313" key="1">
    <source>
        <dbReference type="EMBL" id="CAF1666605.1"/>
    </source>
</evidence>
<evidence type="ECO:0000313" key="2">
    <source>
        <dbReference type="Proteomes" id="UP000663828"/>
    </source>
</evidence>
<dbReference type="Proteomes" id="UP000663828">
    <property type="component" value="Unassembled WGS sequence"/>
</dbReference>
<protein>
    <submittedName>
        <fullName evidence="1">Uncharacterized protein</fullName>
    </submittedName>
</protein>
<name>A0A816FWU0_ADIRI</name>
<sequence>TINWFRLLPNIKSLFVGLCELRHWITNDSHNQYLNTFLQRLDKIFIECSSITNEYLNEEMMIPFLSFILNRQRFSQLEYLDFFQFQHVSSAWCIINKWTNYILNHCNEHQLKYLQFSLIENDQLLTNMKTGDEIITISDPPRIIDIHRSVSNNYISFWMESRSAPGNGAAANSDDDADIGEIVDEHEFGRNEDSAPLRITSELQLHKFNSLQGTVCSSFQLNLTNG</sequence>
<dbReference type="AlphaFoldDB" id="A0A816FWU0"/>
<keyword evidence="2" id="KW-1185">Reference proteome</keyword>
<reference evidence="1" key="1">
    <citation type="submission" date="2021-02" db="EMBL/GenBank/DDBJ databases">
        <authorList>
            <person name="Nowell W R."/>
        </authorList>
    </citation>
    <scope>NUCLEOTIDE SEQUENCE</scope>
</reference>
<gene>
    <name evidence="1" type="ORF">XAT740_LOCUS57895</name>
</gene>
<comment type="caution">
    <text evidence="1">The sequence shown here is derived from an EMBL/GenBank/DDBJ whole genome shotgun (WGS) entry which is preliminary data.</text>
</comment>
<feature type="non-terminal residue" evidence="1">
    <location>
        <position position="1"/>
    </location>
</feature>
<accession>A0A816FWU0</accession>